<gene>
    <name evidence="2" type="ORF">N7449_001516</name>
</gene>
<keyword evidence="1" id="KW-0704">Schiff base</keyword>
<dbReference type="InterPro" id="IPR001585">
    <property type="entry name" value="TAL/FSA"/>
</dbReference>
<dbReference type="Gene3D" id="3.20.20.70">
    <property type="entry name" value="Aldolase class I"/>
    <property type="match status" value="1"/>
</dbReference>
<keyword evidence="3" id="KW-1185">Reference proteome</keyword>
<dbReference type="GO" id="GO:0005975">
    <property type="term" value="P:carbohydrate metabolic process"/>
    <property type="evidence" value="ECO:0007669"/>
    <property type="project" value="InterPro"/>
</dbReference>
<dbReference type="PANTHER" id="PTHR10683">
    <property type="entry name" value="TRANSALDOLASE"/>
    <property type="match status" value="1"/>
</dbReference>
<name>A0A9W9N6T6_9EURO</name>
<reference evidence="2" key="2">
    <citation type="journal article" date="2023" name="IMA Fungus">
        <title>Comparative genomic study of the Penicillium genus elucidates a diverse pangenome and 15 lateral gene transfer events.</title>
        <authorList>
            <person name="Petersen C."/>
            <person name="Sorensen T."/>
            <person name="Nielsen M.R."/>
            <person name="Sondergaard T.E."/>
            <person name="Sorensen J.L."/>
            <person name="Fitzpatrick D.A."/>
            <person name="Frisvad J.C."/>
            <person name="Nielsen K.L."/>
        </authorList>
    </citation>
    <scope>NUCLEOTIDE SEQUENCE</scope>
    <source>
        <strain evidence="2">IBT 20477</strain>
    </source>
</reference>
<evidence type="ECO:0000256" key="1">
    <source>
        <dbReference type="ARBA" id="ARBA00023270"/>
    </source>
</evidence>
<dbReference type="OrthoDB" id="1711136at2759"/>
<dbReference type="EMBL" id="JAPQKQ010000001">
    <property type="protein sequence ID" value="KAJ5214347.1"/>
    <property type="molecule type" value="Genomic_DNA"/>
</dbReference>
<sequence length="355" mass="39164">MATVNLLEYLRSRTQVDIDTYDAEASKEIGPFQDATGNQFEIQAEIVKLNRSAVLKRSLELAATIHPQFGTITLEELAVEMVGIELTLEVIQTVHGNVHVMVNPSYSYNTEAIVANAQRKIILFGLYVKKRDVNLYAAGLHHICKIVDPDFDTSHLVTKVPATWEGCRLRVNSSETLATTIFSIEQAILAGEAGCISISPFVHELKTETYKGYKDTNPILGVCGQAQQFYDQNSLPTRLKACVTMNLDELIMLAGIDALTITPKVLKVLAATERPQEEVESMSLFAKTAKATEVVKYPSYIDSESQYWVHFAASEGGKAQFKTAQAISLFCDAQTAAELCITSQLEDSSYIPINL</sequence>
<dbReference type="SUPFAM" id="SSF51569">
    <property type="entry name" value="Aldolase"/>
    <property type="match status" value="1"/>
</dbReference>
<accession>A0A9W9N6T6</accession>
<evidence type="ECO:0000313" key="3">
    <source>
        <dbReference type="Proteomes" id="UP001150942"/>
    </source>
</evidence>
<dbReference type="GO" id="GO:0004801">
    <property type="term" value="F:transaldolase activity"/>
    <property type="evidence" value="ECO:0007669"/>
    <property type="project" value="TreeGrafter"/>
</dbReference>
<dbReference type="AlphaFoldDB" id="A0A9W9N6T6"/>
<proteinExistence type="predicted"/>
<dbReference type="InterPro" id="IPR013785">
    <property type="entry name" value="Aldolase_TIM"/>
</dbReference>
<protein>
    <submittedName>
        <fullName evidence="2">Aldolase-type TIM barrel</fullName>
    </submittedName>
</protein>
<evidence type="ECO:0000313" key="2">
    <source>
        <dbReference type="EMBL" id="KAJ5214347.1"/>
    </source>
</evidence>
<dbReference type="Proteomes" id="UP001150942">
    <property type="component" value="Unassembled WGS sequence"/>
</dbReference>
<dbReference type="Pfam" id="PF00923">
    <property type="entry name" value="TAL_FSA"/>
    <property type="match status" value="1"/>
</dbReference>
<dbReference type="PANTHER" id="PTHR10683:SF34">
    <property type="entry name" value="TRANSALDOLASE"/>
    <property type="match status" value="1"/>
</dbReference>
<dbReference type="GO" id="GO:0009052">
    <property type="term" value="P:pentose-phosphate shunt, non-oxidative branch"/>
    <property type="evidence" value="ECO:0007669"/>
    <property type="project" value="TreeGrafter"/>
</dbReference>
<organism evidence="2 3">
    <name type="scientific">Penicillium cf. viridicatum</name>
    <dbReference type="NCBI Taxonomy" id="2972119"/>
    <lineage>
        <taxon>Eukaryota</taxon>
        <taxon>Fungi</taxon>
        <taxon>Dikarya</taxon>
        <taxon>Ascomycota</taxon>
        <taxon>Pezizomycotina</taxon>
        <taxon>Eurotiomycetes</taxon>
        <taxon>Eurotiomycetidae</taxon>
        <taxon>Eurotiales</taxon>
        <taxon>Aspergillaceae</taxon>
        <taxon>Penicillium</taxon>
    </lineage>
</organism>
<reference evidence="2" key="1">
    <citation type="submission" date="2022-11" db="EMBL/GenBank/DDBJ databases">
        <authorList>
            <person name="Petersen C."/>
        </authorList>
    </citation>
    <scope>NUCLEOTIDE SEQUENCE</scope>
    <source>
        <strain evidence="2">IBT 20477</strain>
    </source>
</reference>
<comment type="caution">
    <text evidence="2">The sequence shown here is derived from an EMBL/GenBank/DDBJ whole genome shotgun (WGS) entry which is preliminary data.</text>
</comment>